<evidence type="ECO:0000259" key="2">
    <source>
        <dbReference type="Pfam" id="PF15521"/>
    </source>
</evidence>
<dbReference type="AlphaFoldDB" id="A0A918ASB7"/>
<dbReference type="EMBL" id="BMRG01000016">
    <property type="protein sequence ID" value="GGP76719.1"/>
    <property type="molecule type" value="Genomic_DNA"/>
</dbReference>
<feature type="domain" description="Novel toxin 11" evidence="2">
    <location>
        <begin position="390"/>
        <end position="504"/>
    </location>
</feature>
<dbReference type="RefSeq" id="WP_189226503.1">
    <property type="nucleotide sequence ID" value="NZ_BMRG01000016.1"/>
</dbReference>
<protein>
    <recommendedName>
        <fullName evidence="2">Novel toxin 11 domain-containing protein</fullName>
    </recommendedName>
</protein>
<reference evidence="3" key="2">
    <citation type="submission" date="2020-09" db="EMBL/GenBank/DDBJ databases">
        <authorList>
            <person name="Sun Q."/>
            <person name="Ohkuma M."/>
        </authorList>
    </citation>
    <scope>NUCLEOTIDE SEQUENCE</scope>
    <source>
        <strain evidence="3">JCM 3313</strain>
    </source>
</reference>
<proteinExistence type="predicted"/>
<sequence>MHSRQDRAGEGERPPRTPVRRSPDRDDPGSSPSAGPTAARLLDLQRSAGNLAATRFVQRVAEGGEPPDRLDQTRARTALTRSLIGANESGFVADHRIREALRARVKNGPLFSDSELSAIRRCDPQWLDTVEVGGYDAARAYYAAEDYSGWLHQGAGKRLLVATIAWDTHGTPGQPEKVRRSPAYVLGRSLRLRHPAGLSAEERERVTTEQNTQISDAFVRTLVPNAPLPGSKPSHADRVKRSQEVLGRIFLLMQNGLKVYNKEQGAHVDYIEGDVARALAHGGRVTVRIPQLKARDENKFALPEWVGVMEPGGSGKDVNPKERRLYGTHDQKIGKNRADGTLGAFEEQGGTLIGARNIVKQLLDKAHLSPDGSRLYGLNLALGGWGEMHHEGDVIKPDGAHGHLFIHFKPPGLDHDGDMQFGLETTKPWGENAIGYKHDMFSSEKTANPESSAYGMKHDKIGEGALADNQRLIDLRDFDSGDVGWQDYLRQVANYWRDLMAEAARSEAEVRDLMRRLVGPRTGEFRPPWLAEDED</sequence>
<gene>
    <name evidence="3" type="ORF">GCM10010185_58100</name>
</gene>
<reference evidence="3" key="1">
    <citation type="journal article" date="2014" name="Int. J. Syst. Evol. Microbiol.">
        <title>Complete genome sequence of Corynebacterium casei LMG S-19264T (=DSM 44701T), isolated from a smear-ripened cheese.</title>
        <authorList>
            <consortium name="US DOE Joint Genome Institute (JGI-PGF)"/>
            <person name="Walter F."/>
            <person name="Albersmeier A."/>
            <person name="Kalinowski J."/>
            <person name="Ruckert C."/>
        </authorList>
    </citation>
    <scope>NUCLEOTIDE SEQUENCE</scope>
    <source>
        <strain evidence="3">JCM 3313</strain>
    </source>
</reference>
<feature type="compositionally biased region" description="Basic and acidic residues" evidence="1">
    <location>
        <begin position="1"/>
        <end position="28"/>
    </location>
</feature>
<evidence type="ECO:0000313" key="3">
    <source>
        <dbReference type="EMBL" id="GGP76719.1"/>
    </source>
</evidence>
<evidence type="ECO:0000256" key="1">
    <source>
        <dbReference type="SAM" id="MobiDB-lite"/>
    </source>
</evidence>
<feature type="compositionally biased region" description="Low complexity" evidence="1">
    <location>
        <begin position="29"/>
        <end position="40"/>
    </location>
</feature>
<name>A0A918ASB7_9PSEU</name>
<organism evidence="3 4">
    <name type="scientific">Saccharothrix coeruleofusca</name>
    <dbReference type="NCBI Taxonomy" id="33919"/>
    <lineage>
        <taxon>Bacteria</taxon>
        <taxon>Bacillati</taxon>
        <taxon>Actinomycetota</taxon>
        <taxon>Actinomycetes</taxon>
        <taxon>Pseudonocardiales</taxon>
        <taxon>Pseudonocardiaceae</taxon>
        <taxon>Saccharothrix</taxon>
    </lineage>
</organism>
<evidence type="ECO:0000313" key="4">
    <source>
        <dbReference type="Proteomes" id="UP000639606"/>
    </source>
</evidence>
<dbReference type="Proteomes" id="UP000639606">
    <property type="component" value="Unassembled WGS sequence"/>
</dbReference>
<keyword evidence="4" id="KW-1185">Reference proteome</keyword>
<dbReference type="InterPro" id="IPR029121">
    <property type="entry name" value="Ntox11"/>
</dbReference>
<feature type="region of interest" description="Disordered" evidence="1">
    <location>
        <begin position="1"/>
        <end position="40"/>
    </location>
</feature>
<dbReference type="Pfam" id="PF15521">
    <property type="entry name" value="Ntox11"/>
    <property type="match status" value="1"/>
</dbReference>
<accession>A0A918ASB7</accession>
<comment type="caution">
    <text evidence="3">The sequence shown here is derived from an EMBL/GenBank/DDBJ whole genome shotgun (WGS) entry which is preliminary data.</text>
</comment>